<dbReference type="EMBL" id="JBIYEW010000001">
    <property type="protein sequence ID" value="MFK4637128.1"/>
    <property type="molecule type" value="Genomic_DNA"/>
</dbReference>
<organism evidence="2 3">
    <name type="scientific">Paenarthrobacter histidinolovorans</name>
    <dbReference type="NCBI Taxonomy" id="43664"/>
    <lineage>
        <taxon>Bacteria</taxon>
        <taxon>Bacillati</taxon>
        <taxon>Actinomycetota</taxon>
        <taxon>Actinomycetes</taxon>
        <taxon>Micrococcales</taxon>
        <taxon>Micrococcaceae</taxon>
        <taxon>Paenarthrobacter</taxon>
    </lineage>
</organism>
<keyword evidence="3" id="KW-1185">Reference proteome</keyword>
<protein>
    <submittedName>
        <fullName evidence="2">Uncharacterized protein</fullName>
    </submittedName>
</protein>
<dbReference type="RefSeq" id="WP_404593122.1">
    <property type="nucleotide sequence ID" value="NZ_JBIYEW010000001.1"/>
</dbReference>
<feature type="region of interest" description="Disordered" evidence="1">
    <location>
        <begin position="68"/>
        <end position="102"/>
    </location>
</feature>
<dbReference type="Proteomes" id="UP001620520">
    <property type="component" value="Unassembled WGS sequence"/>
</dbReference>
<evidence type="ECO:0000313" key="2">
    <source>
        <dbReference type="EMBL" id="MFK4637128.1"/>
    </source>
</evidence>
<accession>A0ABW8MZF9</accession>
<evidence type="ECO:0000256" key="1">
    <source>
        <dbReference type="SAM" id="MobiDB-lite"/>
    </source>
</evidence>
<name>A0ABW8MZF9_9MICC</name>
<proteinExistence type="predicted"/>
<reference evidence="2 3" key="1">
    <citation type="submission" date="2024-10" db="EMBL/GenBank/DDBJ databases">
        <title>Novel secondary metabolite-producing bacteria for plant disease control.</title>
        <authorList>
            <person name="Chevrette M."/>
        </authorList>
    </citation>
    <scope>NUCLEOTIDE SEQUENCE [LARGE SCALE GENOMIC DNA]</scope>
    <source>
        <strain evidence="2 3">J30 TE3557</strain>
    </source>
</reference>
<sequence length="102" mass="10730">MDIEHIAASAAAKLDATRDAKVGAVRDLAGAGLAVQEATALLASAEQDYARTYAHALRSEWTEKDLKDFGFDPAARKTGGRPRKAATRPAPVATSPENHTGD</sequence>
<comment type="caution">
    <text evidence="2">The sequence shown here is derived from an EMBL/GenBank/DDBJ whole genome shotgun (WGS) entry which is preliminary data.</text>
</comment>
<evidence type="ECO:0000313" key="3">
    <source>
        <dbReference type="Proteomes" id="UP001620520"/>
    </source>
</evidence>
<gene>
    <name evidence="2" type="ORF">ABIA52_000017</name>
</gene>